<dbReference type="AlphaFoldDB" id="A0A6B0SV58"/>
<sequence length="195" mass="20443">MDGTSSGGRVSRFAREHSLGVAGALSAVALGLVFAVVGGVVPSTVLPRAPSAVLEAIPTANAAVSLAAIVTITLGVRAARARDFETHRRYMATSTGLFAAFLAMYLYRLALLGTTDFGGPAAVERFVYLPVLAVHILLAIVCVPLVVYVLTLATTRPIADLFETAHGRIGRVAAALWLVSFALGVVVYVLLYLVY</sequence>
<keyword evidence="1" id="KW-1133">Transmembrane helix</keyword>
<evidence type="ECO:0000256" key="1">
    <source>
        <dbReference type="SAM" id="Phobius"/>
    </source>
</evidence>
<accession>A0A6B0SV58</accession>
<reference evidence="2 3" key="1">
    <citation type="submission" date="2019-12" db="EMBL/GenBank/DDBJ databases">
        <title>Isolation and characterization of three novel carbon monoxide-oxidizing members of Halobacteria from salione crusts and soils.</title>
        <authorList>
            <person name="Myers M.R."/>
            <person name="King G.M."/>
        </authorList>
    </citation>
    <scope>NUCLEOTIDE SEQUENCE [LARGE SCALE GENOMIC DNA]</scope>
    <source>
        <strain evidence="2 3">WSA2</strain>
    </source>
</reference>
<dbReference type="InterPro" id="IPR007352">
    <property type="entry name" value="DUF420"/>
</dbReference>
<evidence type="ECO:0000313" key="3">
    <source>
        <dbReference type="Proteomes" id="UP000437065"/>
    </source>
</evidence>
<dbReference type="OrthoDB" id="202206at2157"/>
<feature type="transmembrane region" description="Helical" evidence="1">
    <location>
        <begin position="60"/>
        <end position="78"/>
    </location>
</feature>
<evidence type="ECO:0000313" key="2">
    <source>
        <dbReference type="EMBL" id="MXR42784.1"/>
    </source>
</evidence>
<keyword evidence="1" id="KW-0812">Transmembrane</keyword>
<feature type="transmembrane region" description="Helical" evidence="1">
    <location>
        <begin position="21"/>
        <end position="40"/>
    </location>
</feature>
<feature type="transmembrane region" description="Helical" evidence="1">
    <location>
        <begin position="127"/>
        <end position="151"/>
    </location>
</feature>
<dbReference type="PANTHER" id="PTHR37692">
    <property type="entry name" value="HYPOTHETICAL MEMBRANE SPANNING PROTEIN"/>
    <property type="match status" value="1"/>
</dbReference>
<gene>
    <name evidence="2" type="ORF">GRX01_15730</name>
</gene>
<dbReference type="Pfam" id="PF04238">
    <property type="entry name" value="DUF420"/>
    <property type="match status" value="1"/>
</dbReference>
<keyword evidence="1" id="KW-0472">Membrane</keyword>
<dbReference type="RefSeq" id="WP_159669715.1">
    <property type="nucleotide sequence ID" value="NZ_WUUS01000010.1"/>
</dbReference>
<proteinExistence type="predicted"/>
<comment type="caution">
    <text evidence="2">The sequence shown here is derived from an EMBL/GenBank/DDBJ whole genome shotgun (WGS) entry which is preliminary data.</text>
</comment>
<dbReference type="PANTHER" id="PTHR37692:SF1">
    <property type="entry name" value="DUF420 DOMAIN-CONTAINING PROTEIN"/>
    <property type="match status" value="1"/>
</dbReference>
<protein>
    <submittedName>
        <fullName evidence="2">DUF420 domain-containing protein</fullName>
    </submittedName>
</protein>
<keyword evidence="3" id="KW-1185">Reference proteome</keyword>
<dbReference type="EMBL" id="WUUS01000010">
    <property type="protein sequence ID" value="MXR42784.1"/>
    <property type="molecule type" value="Genomic_DNA"/>
</dbReference>
<name>A0A6B0SV58_9EURY</name>
<organism evidence="2 3">
    <name type="scientific">Halobaculum saliterrae</name>
    <dbReference type="NCBI Taxonomy" id="2073113"/>
    <lineage>
        <taxon>Archaea</taxon>
        <taxon>Methanobacteriati</taxon>
        <taxon>Methanobacteriota</taxon>
        <taxon>Stenosarchaea group</taxon>
        <taxon>Halobacteria</taxon>
        <taxon>Halobacteriales</taxon>
        <taxon>Haloferacaceae</taxon>
        <taxon>Halobaculum</taxon>
    </lineage>
</organism>
<feature type="transmembrane region" description="Helical" evidence="1">
    <location>
        <begin position="90"/>
        <end position="107"/>
    </location>
</feature>
<dbReference type="Proteomes" id="UP000437065">
    <property type="component" value="Unassembled WGS sequence"/>
</dbReference>
<feature type="transmembrane region" description="Helical" evidence="1">
    <location>
        <begin position="172"/>
        <end position="194"/>
    </location>
</feature>